<comment type="caution">
    <text evidence="2">The sequence shown here is derived from an EMBL/GenBank/DDBJ whole genome shotgun (WGS) entry which is preliminary data.</text>
</comment>
<sequence length="126" mass="13684">MDTSLAEMEGHTRTRKQARPIFDSGRDGRCRGFQTYLQPISSAEDVGRPVPSYAALAAPGLLCSLLCTAPSHQSASSHLSVHPFPCPAHLAAQWDCVDSPSLESSSYQTHVEGLISRWAFASAWRV</sequence>
<dbReference type="AlphaFoldDB" id="A0A4Z2J3D5"/>
<dbReference type="Proteomes" id="UP000314294">
    <property type="component" value="Unassembled WGS sequence"/>
</dbReference>
<organism evidence="2 3">
    <name type="scientific">Liparis tanakae</name>
    <name type="common">Tanaka's snailfish</name>
    <dbReference type="NCBI Taxonomy" id="230148"/>
    <lineage>
        <taxon>Eukaryota</taxon>
        <taxon>Metazoa</taxon>
        <taxon>Chordata</taxon>
        <taxon>Craniata</taxon>
        <taxon>Vertebrata</taxon>
        <taxon>Euteleostomi</taxon>
        <taxon>Actinopterygii</taxon>
        <taxon>Neopterygii</taxon>
        <taxon>Teleostei</taxon>
        <taxon>Neoteleostei</taxon>
        <taxon>Acanthomorphata</taxon>
        <taxon>Eupercaria</taxon>
        <taxon>Perciformes</taxon>
        <taxon>Cottioidei</taxon>
        <taxon>Cottales</taxon>
        <taxon>Liparidae</taxon>
        <taxon>Liparis</taxon>
    </lineage>
</organism>
<keyword evidence="3" id="KW-1185">Reference proteome</keyword>
<dbReference type="EMBL" id="SRLO01000025">
    <property type="protein sequence ID" value="TNN84706.1"/>
    <property type="molecule type" value="Genomic_DNA"/>
</dbReference>
<accession>A0A4Z2J3D5</accession>
<protein>
    <submittedName>
        <fullName evidence="2">Uncharacterized protein</fullName>
    </submittedName>
</protein>
<evidence type="ECO:0000313" key="3">
    <source>
        <dbReference type="Proteomes" id="UP000314294"/>
    </source>
</evidence>
<feature type="region of interest" description="Disordered" evidence="1">
    <location>
        <begin position="1"/>
        <end position="25"/>
    </location>
</feature>
<gene>
    <name evidence="2" type="ORF">EYF80_005121</name>
</gene>
<name>A0A4Z2J3D5_9TELE</name>
<evidence type="ECO:0000256" key="1">
    <source>
        <dbReference type="SAM" id="MobiDB-lite"/>
    </source>
</evidence>
<evidence type="ECO:0000313" key="2">
    <source>
        <dbReference type="EMBL" id="TNN84706.1"/>
    </source>
</evidence>
<reference evidence="2 3" key="1">
    <citation type="submission" date="2019-03" db="EMBL/GenBank/DDBJ databases">
        <title>First draft genome of Liparis tanakae, snailfish: a comprehensive survey of snailfish specific genes.</title>
        <authorList>
            <person name="Kim W."/>
            <person name="Song I."/>
            <person name="Jeong J.-H."/>
            <person name="Kim D."/>
            <person name="Kim S."/>
            <person name="Ryu S."/>
            <person name="Song J.Y."/>
            <person name="Lee S.K."/>
        </authorList>
    </citation>
    <scope>NUCLEOTIDE SEQUENCE [LARGE SCALE GENOMIC DNA]</scope>
    <source>
        <tissue evidence="2">Muscle</tissue>
    </source>
</reference>
<proteinExistence type="predicted"/>